<sequence length="272" mass="31108">MRKSIDQKKAEHPGKIRVLLKDEDELTNLGVEKLQLSECLDKMSSEITNLRNTIVTKDKQKENLQRALQDGAALEKSMQDEIEHQHHRAEELEAEIERLQTQNAEGTAGEVTSTLEMRNLKQALHEHRAQLAEKTNQIDSYKQALRNTAEKLEGVSDQSHEKLTSAFEMAGSLRKLLQERDKQFASLENTCQSREVELADVQRKLEATNSTLQITVGSRDARIRELENMLQAKEKEVQATHQQLQNVELAIDANESRARKLEFDLKIMSNML</sequence>
<feature type="coiled-coil region" evidence="1">
    <location>
        <begin position="47"/>
        <end position="158"/>
    </location>
</feature>
<reference evidence="2" key="1">
    <citation type="submission" date="2020-06" db="EMBL/GenBank/DDBJ databases">
        <title>WGS assembly of Ceratodon purpureus strain R40.</title>
        <authorList>
            <person name="Carey S.B."/>
            <person name="Jenkins J."/>
            <person name="Shu S."/>
            <person name="Lovell J.T."/>
            <person name="Sreedasyam A."/>
            <person name="Maumus F."/>
            <person name="Tiley G.P."/>
            <person name="Fernandez-Pozo N."/>
            <person name="Barry K."/>
            <person name="Chen C."/>
            <person name="Wang M."/>
            <person name="Lipzen A."/>
            <person name="Daum C."/>
            <person name="Saski C.A."/>
            <person name="Payton A.C."/>
            <person name="Mcbreen J.C."/>
            <person name="Conrad R.E."/>
            <person name="Kollar L.M."/>
            <person name="Olsson S."/>
            <person name="Huttunen S."/>
            <person name="Landis J.B."/>
            <person name="Wickett N.J."/>
            <person name="Johnson M.G."/>
            <person name="Rensing S.A."/>
            <person name="Grimwood J."/>
            <person name="Schmutz J."/>
            <person name="Mcdaniel S.F."/>
        </authorList>
    </citation>
    <scope>NUCLEOTIDE SEQUENCE</scope>
    <source>
        <strain evidence="2">R40</strain>
    </source>
</reference>
<feature type="coiled-coil region" evidence="1">
    <location>
        <begin position="223"/>
        <end position="250"/>
    </location>
</feature>
<dbReference type="EMBL" id="CM026425">
    <property type="protein sequence ID" value="KAG0576911.1"/>
    <property type="molecule type" value="Genomic_DNA"/>
</dbReference>
<accession>A0A8T0I284</accession>
<evidence type="ECO:0000313" key="2">
    <source>
        <dbReference type="EMBL" id="KAG0576911.1"/>
    </source>
</evidence>
<gene>
    <name evidence="2" type="ORF">KC19_5G117300</name>
</gene>
<keyword evidence="3" id="KW-1185">Reference proteome</keyword>
<evidence type="ECO:0000256" key="1">
    <source>
        <dbReference type="SAM" id="Coils"/>
    </source>
</evidence>
<dbReference type="AlphaFoldDB" id="A0A8T0I284"/>
<comment type="caution">
    <text evidence="2">The sequence shown here is derived from an EMBL/GenBank/DDBJ whole genome shotgun (WGS) entry which is preliminary data.</text>
</comment>
<evidence type="ECO:0000313" key="3">
    <source>
        <dbReference type="Proteomes" id="UP000822688"/>
    </source>
</evidence>
<dbReference type="Proteomes" id="UP000822688">
    <property type="component" value="Chromosome 5"/>
</dbReference>
<name>A0A8T0I284_CERPU</name>
<keyword evidence="1" id="KW-0175">Coiled coil</keyword>
<protein>
    <submittedName>
        <fullName evidence="2">Uncharacterized protein</fullName>
    </submittedName>
</protein>
<proteinExistence type="predicted"/>
<organism evidence="2 3">
    <name type="scientific">Ceratodon purpureus</name>
    <name type="common">Fire moss</name>
    <name type="synonym">Dicranum purpureum</name>
    <dbReference type="NCBI Taxonomy" id="3225"/>
    <lineage>
        <taxon>Eukaryota</taxon>
        <taxon>Viridiplantae</taxon>
        <taxon>Streptophyta</taxon>
        <taxon>Embryophyta</taxon>
        <taxon>Bryophyta</taxon>
        <taxon>Bryophytina</taxon>
        <taxon>Bryopsida</taxon>
        <taxon>Dicranidae</taxon>
        <taxon>Pseudoditrichales</taxon>
        <taxon>Ditrichaceae</taxon>
        <taxon>Ceratodon</taxon>
    </lineage>
</organism>